<protein>
    <submittedName>
        <fullName evidence="2">Uncharacterized protein</fullName>
    </submittedName>
</protein>
<evidence type="ECO:0000256" key="1">
    <source>
        <dbReference type="SAM" id="MobiDB-lite"/>
    </source>
</evidence>
<dbReference type="OrthoDB" id="3343588at2"/>
<dbReference type="Proteomes" id="UP000320390">
    <property type="component" value="Chromosome"/>
</dbReference>
<sequence length="357" mass="38976">MLGWLDEEIPALGGKTPREAAKDPAMRQEVERMIRTFPDATGPTGTVKAPRAAMLGSSGAEIGMSVLRGELACEGFEEVLLVGGRLAADAPCDTPLLSFEKPIEMEREYLRPIQGSGRVFGHHSLAPIFLTKVPGEPSRPMTRPELRLMLAVLKTLVAAVVSDQMHQLPWDEKRQTVEFALEGKGKKATVIRSTRTWPPPRPEEVREVRRPTLSQRWHDVTSSAPRTGAKWDLMLVPSPPVEGDPRPAELLLVQDTETGSIYEPGVVVEGDPDELAEALAYLFEAGPRHGEGSPGLPAKIAFVNPRPMRQMRAALEDLSIEVTVDPDKSNLLARLAQISAVLEEANLSEDHLGGCCE</sequence>
<gene>
    <name evidence="2" type="ORF">Poly30_10730</name>
</gene>
<dbReference type="EMBL" id="CP036434">
    <property type="protein sequence ID" value="QDV05575.1"/>
    <property type="molecule type" value="Genomic_DNA"/>
</dbReference>
<organism evidence="2 3">
    <name type="scientific">Saltatorellus ferox</name>
    <dbReference type="NCBI Taxonomy" id="2528018"/>
    <lineage>
        <taxon>Bacteria</taxon>
        <taxon>Pseudomonadati</taxon>
        <taxon>Planctomycetota</taxon>
        <taxon>Planctomycetia</taxon>
        <taxon>Planctomycetia incertae sedis</taxon>
        <taxon>Saltatorellus</taxon>
    </lineage>
</organism>
<keyword evidence="3" id="KW-1185">Reference proteome</keyword>
<evidence type="ECO:0000313" key="2">
    <source>
        <dbReference type="EMBL" id="QDV05575.1"/>
    </source>
</evidence>
<dbReference type="AlphaFoldDB" id="A0A518ENB3"/>
<reference evidence="2 3" key="1">
    <citation type="submission" date="2019-02" db="EMBL/GenBank/DDBJ databases">
        <title>Deep-cultivation of Planctomycetes and their phenomic and genomic characterization uncovers novel biology.</title>
        <authorList>
            <person name="Wiegand S."/>
            <person name="Jogler M."/>
            <person name="Boedeker C."/>
            <person name="Pinto D."/>
            <person name="Vollmers J."/>
            <person name="Rivas-Marin E."/>
            <person name="Kohn T."/>
            <person name="Peeters S.H."/>
            <person name="Heuer A."/>
            <person name="Rast P."/>
            <person name="Oberbeckmann S."/>
            <person name="Bunk B."/>
            <person name="Jeske O."/>
            <person name="Meyerdierks A."/>
            <person name="Storesund J.E."/>
            <person name="Kallscheuer N."/>
            <person name="Luecker S."/>
            <person name="Lage O.M."/>
            <person name="Pohl T."/>
            <person name="Merkel B.J."/>
            <person name="Hornburger P."/>
            <person name="Mueller R.-W."/>
            <person name="Bruemmer F."/>
            <person name="Labrenz M."/>
            <person name="Spormann A.M."/>
            <person name="Op den Camp H."/>
            <person name="Overmann J."/>
            <person name="Amann R."/>
            <person name="Jetten M.S.M."/>
            <person name="Mascher T."/>
            <person name="Medema M.H."/>
            <person name="Devos D.P."/>
            <person name="Kaster A.-K."/>
            <person name="Ovreas L."/>
            <person name="Rohde M."/>
            <person name="Galperin M.Y."/>
            <person name="Jogler C."/>
        </authorList>
    </citation>
    <scope>NUCLEOTIDE SEQUENCE [LARGE SCALE GENOMIC DNA]</scope>
    <source>
        <strain evidence="2 3">Poly30</strain>
    </source>
</reference>
<feature type="region of interest" description="Disordered" evidence="1">
    <location>
        <begin position="1"/>
        <end position="24"/>
    </location>
</feature>
<dbReference type="RefSeq" id="WP_145194991.1">
    <property type="nucleotide sequence ID" value="NZ_CP036434.1"/>
</dbReference>
<name>A0A518ENB3_9BACT</name>
<accession>A0A518ENB3</accession>
<evidence type="ECO:0000313" key="3">
    <source>
        <dbReference type="Proteomes" id="UP000320390"/>
    </source>
</evidence>
<proteinExistence type="predicted"/>